<evidence type="ECO:0000313" key="2">
    <source>
        <dbReference type="Proteomes" id="UP000886998"/>
    </source>
</evidence>
<reference evidence="1" key="1">
    <citation type="submission" date="2020-08" db="EMBL/GenBank/DDBJ databases">
        <title>Multicomponent nature underlies the extraordinary mechanical properties of spider dragline silk.</title>
        <authorList>
            <person name="Kono N."/>
            <person name="Nakamura H."/>
            <person name="Mori M."/>
            <person name="Yoshida Y."/>
            <person name="Ohtoshi R."/>
            <person name="Malay A.D."/>
            <person name="Moran D.A.P."/>
            <person name="Tomita M."/>
            <person name="Numata K."/>
            <person name="Arakawa K."/>
        </authorList>
    </citation>
    <scope>NUCLEOTIDE SEQUENCE</scope>
</reference>
<gene>
    <name evidence="1" type="ORF">TNIN_381851</name>
</gene>
<dbReference type="EMBL" id="BMAV01018646">
    <property type="protein sequence ID" value="GFY71153.1"/>
    <property type="molecule type" value="Genomic_DNA"/>
</dbReference>
<name>A0A8X6YF44_9ARAC</name>
<dbReference type="AlphaFoldDB" id="A0A8X6YF44"/>
<accession>A0A8X6YF44</accession>
<protein>
    <submittedName>
        <fullName evidence="1">Uncharacterized protein</fullName>
    </submittedName>
</protein>
<sequence>MGTFCRQWYNGFPLLTRFAKWKRPLLVTMTMLTGSETQKQRRYGLLRVCCGGGQKGTVGMGGYVYWRRRWSCVLLKRVNGNTLVALVKST</sequence>
<organism evidence="1 2">
    <name type="scientific">Trichonephila inaurata madagascariensis</name>
    <dbReference type="NCBI Taxonomy" id="2747483"/>
    <lineage>
        <taxon>Eukaryota</taxon>
        <taxon>Metazoa</taxon>
        <taxon>Ecdysozoa</taxon>
        <taxon>Arthropoda</taxon>
        <taxon>Chelicerata</taxon>
        <taxon>Arachnida</taxon>
        <taxon>Araneae</taxon>
        <taxon>Araneomorphae</taxon>
        <taxon>Entelegynae</taxon>
        <taxon>Araneoidea</taxon>
        <taxon>Nephilidae</taxon>
        <taxon>Trichonephila</taxon>
        <taxon>Trichonephila inaurata</taxon>
    </lineage>
</organism>
<dbReference type="OrthoDB" id="10463615at2759"/>
<keyword evidence="2" id="KW-1185">Reference proteome</keyword>
<dbReference type="Proteomes" id="UP000886998">
    <property type="component" value="Unassembled WGS sequence"/>
</dbReference>
<proteinExistence type="predicted"/>
<evidence type="ECO:0000313" key="1">
    <source>
        <dbReference type="EMBL" id="GFY71153.1"/>
    </source>
</evidence>
<comment type="caution">
    <text evidence="1">The sequence shown here is derived from an EMBL/GenBank/DDBJ whole genome shotgun (WGS) entry which is preliminary data.</text>
</comment>